<feature type="chain" id="PRO_5020427056" evidence="4">
    <location>
        <begin position="26"/>
        <end position="382"/>
    </location>
</feature>
<accession>A0A4S5BLY9</accession>
<protein>
    <submittedName>
        <fullName evidence="5">ABC transporter substrate-binding protein</fullName>
    </submittedName>
</protein>
<dbReference type="EMBL" id="SSWX01000011">
    <property type="protein sequence ID" value="THJ33289.1"/>
    <property type="molecule type" value="Genomic_DNA"/>
</dbReference>
<evidence type="ECO:0000313" key="6">
    <source>
        <dbReference type="Proteomes" id="UP000306236"/>
    </source>
</evidence>
<dbReference type="AlphaFoldDB" id="A0A4S5BLY9"/>
<comment type="caution">
    <text evidence="5">The sequence shown here is derived from an EMBL/GenBank/DDBJ whole genome shotgun (WGS) entry which is preliminary data.</text>
</comment>
<keyword evidence="2" id="KW-0813">Transport</keyword>
<evidence type="ECO:0000256" key="4">
    <source>
        <dbReference type="SAM" id="SignalP"/>
    </source>
</evidence>
<evidence type="ECO:0000256" key="2">
    <source>
        <dbReference type="ARBA" id="ARBA00022448"/>
    </source>
</evidence>
<evidence type="ECO:0000256" key="1">
    <source>
        <dbReference type="ARBA" id="ARBA00009023"/>
    </source>
</evidence>
<dbReference type="GO" id="GO:0055085">
    <property type="term" value="P:transmembrane transport"/>
    <property type="evidence" value="ECO:0007669"/>
    <property type="project" value="InterPro"/>
</dbReference>
<dbReference type="Proteomes" id="UP000306236">
    <property type="component" value="Unassembled WGS sequence"/>
</dbReference>
<keyword evidence="3 4" id="KW-0732">Signal</keyword>
<dbReference type="OrthoDB" id="8688739at2"/>
<reference evidence="5 6" key="1">
    <citation type="submission" date="2019-04" db="EMBL/GenBank/DDBJ databases">
        <title>Lampropedia sp YIM MLB12 draf genome.</title>
        <authorList>
            <person name="Wang Y.-X."/>
        </authorList>
    </citation>
    <scope>NUCLEOTIDE SEQUENCE [LARGE SCALE GENOMIC DNA]</scope>
    <source>
        <strain evidence="5 6">YIM MLB12</strain>
    </source>
</reference>
<dbReference type="Gene3D" id="3.40.190.170">
    <property type="entry name" value="Bacterial extracellular solute-binding protein, family 7"/>
    <property type="match status" value="1"/>
</dbReference>
<dbReference type="PANTHER" id="PTHR33376:SF7">
    <property type="entry name" value="C4-DICARBOXYLATE-BINDING PROTEIN DCTB"/>
    <property type="match status" value="1"/>
</dbReference>
<evidence type="ECO:0000256" key="3">
    <source>
        <dbReference type="ARBA" id="ARBA00022729"/>
    </source>
</evidence>
<gene>
    <name evidence="5" type="ORF">E8K88_10105</name>
</gene>
<dbReference type="CDD" id="cd13666">
    <property type="entry name" value="PBP2_TRAP_DctP_like_1"/>
    <property type="match status" value="1"/>
</dbReference>
<dbReference type="Pfam" id="PF03480">
    <property type="entry name" value="DctP"/>
    <property type="match status" value="1"/>
</dbReference>
<dbReference type="InterPro" id="IPR018389">
    <property type="entry name" value="DctP_fam"/>
</dbReference>
<sequence length="382" mass="41127">MTRLKQFFALTALAVCALAATSATAQTKLRYAVGFPSGAAPEAARVYADAVKQLSNNSINVRVFDMSLLNLAEMSSGLKQGLADIGYVLTPYTPAEFPHLNMASELSMLLALEDDPDGRSGMAFGGAMAEFVFTACPECNGDFARENQVFTGAGGSSPYMLLCTKPMQSADDLKGARLRAGGAAWARWARKVEAQPVSMPGNEIFEAMKQNVVECTIQSAPELSGLNLSEVTTSITPNLPGGAFSGASTNINRDVWRKLSEEQRRSLLKAGALMNAEVTYRYFDYAKRDVEAAVAKGVQLQPADAALLAISRAAIEADIPNLAATYAKQHNVQRGDALIEAMRPLLVKWTKLVEPVDSAQTLADLYWNEVYSKVDVSQHGLQ</sequence>
<organism evidence="5 6">
    <name type="scientific">Lampropedia aestuarii</name>
    <dbReference type="NCBI Taxonomy" id="2562762"/>
    <lineage>
        <taxon>Bacteria</taxon>
        <taxon>Pseudomonadati</taxon>
        <taxon>Pseudomonadota</taxon>
        <taxon>Betaproteobacteria</taxon>
        <taxon>Burkholderiales</taxon>
        <taxon>Comamonadaceae</taxon>
        <taxon>Lampropedia</taxon>
    </lineage>
</organism>
<dbReference type="InterPro" id="IPR038404">
    <property type="entry name" value="TRAP_DctP_sf"/>
</dbReference>
<proteinExistence type="inferred from homology"/>
<feature type="signal peptide" evidence="4">
    <location>
        <begin position="1"/>
        <end position="25"/>
    </location>
</feature>
<dbReference type="PANTHER" id="PTHR33376">
    <property type="match status" value="1"/>
</dbReference>
<keyword evidence="6" id="KW-1185">Reference proteome</keyword>
<evidence type="ECO:0000313" key="5">
    <source>
        <dbReference type="EMBL" id="THJ33289.1"/>
    </source>
</evidence>
<comment type="similarity">
    <text evidence="1">Belongs to the bacterial solute-binding protein 7 family.</text>
</comment>
<name>A0A4S5BLY9_9BURK</name>